<evidence type="ECO:0000313" key="1">
    <source>
        <dbReference type="EMBL" id="MTI27696.1"/>
    </source>
</evidence>
<dbReference type="Proteomes" id="UP000798808">
    <property type="component" value="Unassembled WGS sequence"/>
</dbReference>
<protein>
    <submittedName>
        <fullName evidence="1">Type VI secretion protein</fullName>
    </submittedName>
</protein>
<accession>A0ABW9RUX6</accession>
<dbReference type="EMBL" id="SMLW01000639">
    <property type="protein sequence ID" value="MTI27696.1"/>
    <property type="molecule type" value="Genomic_DNA"/>
</dbReference>
<dbReference type="CDD" id="cd14738">
    <property type="entry name" value="PAAR_2"/>
    <property type="match status" value="1"/>
</dbReference>
<keyword evidence="2" id="KW-1185">Reference proteome</keyword>
<dbReference type="RefSeq" id="WP_155174693.1">
    <property type="nucleotide sequence ID" value="NZ_BAAAFL010000053.1"/>
</dbReference>
<dbReference type="Gene3D" id="2.60.200.60">
    <property type="match status" value="2"/>
</dbReference>
<dbReference type="InterPro" id="IPR008727">
    <property type="entry name" value="PAAR_motif"/>
</dbReference>
<comment type="caution">
    <text evidence="1">The sequence shown here is derived from an EMBL/GenBank/DDBJ whole genome shotgun (WGS) entry which is preliminary data.</text>
</comment>
<name>A0ABW9RUX6_9BACT</name>
<sequence>MPPAARLTDMHTCPMVTGTVPHVGGPISGPGAPTVLIGGMPAAVVGDMATCSGPPDTIAKGSGTVMIGGKPAARMGDTTAHGGSIVLGCMTVIIGG</sequence>
<reference evidence="1 2" key="1">
    <citation type="submission" date="2019-02" db="EMBL/GenBank/DDBJ databases">
        <authorList>
            <person name="Goldberg S.R."/>
            <person name="Haltli B.A."/>
            <person name="Correa H."/>
            <person name="Russell K.G."/>
        </authorList>
    </citation>
    <scope>NUCLEOTIDE SEQUENCE [LARGE SCALE GENOMIC DNA]</scope>
    <source>
        <strain evidence="1 2">JCM 16186</strain>
    </source>
</reference>
<evidence type="ECO:0000313" key="2">
    <source>
        <dbReference type="Proteomes" id="UP000798808"/>
    </source>
</evidence>
<gene>
    <name evidence="1" type="ORF">E1163_22250</name>
</gene>
<organism evidence="1 2">
    <name type="scientific">Fulvivirga kasyanovii</name>
    <dbReference type="NCBI Taxonomy" id="396812"/>
    <lineage>
        <taxon>Bacteria</taxon>
        <taxon>Pseudomonadati</taxon>
        <taxon>Bacteroidota</taxon>
        <taxon>Cytophagia</taxon>
        <taxon>Cytophagales</taxon>
        <taxon>Fulvivirgaceae</taxon>
        <taxon>Fulvivirga</taxon>
    </lineage>
</organism>
<proteinExistence type="predicted"/>
<dbReference type="Pfam" id="PF05488">
    <property type="entry name" value="PAAR_motif"/>
    <property type="match status" value="1"/>
</dbReference>